<dbReference type="SUPFAM" id="SSF56935">
    <property type="entry name" value="Porins"/>
    <property type="match status" value="1"/>
</dbReference>
<evidence type="ECO:0000313" key="2">
    <source>
        <dbReference type="Proteomes" id="UP000191112"/>
    </source>
</evidence>
<accession>A0A1T5F5Z4</accession>
<dbReference type="Proteomes" id="UP000191112">
    <property type="component" value="Unassembled WGS sequence"/>
</dbReference>
<name>A0A1T5F5Z4_9FLAO</name>
<sequence>MTLFTTMSYAQIDSLKQESPLKISGYADIYYSYDFGNPSHHNRPNFMYAFQRHNEVNLNIGMIKASYNKENVRANIALGTGTYMNANYAAESGVLKNIYEANIGVKVSKSKDIWLDAGVLPSHIGWESAIGTDCWTLTRSIAAENSPYFETGARVSYTSDNGKLYLAGLVLNGWQRIQKVDGNNSISFGHQLTYKFNDKISINSSSFIGNDKTDSLRQMRYFHDLYANFQLNEKWALLAGFDIGVEQKEKASSQYNCWYSPVMMAHFTPNEKSRLSARLEYYNDKNGVMIPTETKNGFQTFGYSINYDYKILDNVMWRIEARGLSSKDRIFEKDNQLVPNNYFVTTSLAVSF</sequence>
<dbReference type="Pfam" id="PF07642">
    <property type="entry name" value="BBP2"/>
    <property type="match status" value="1"/>
</dbReference>
<dbReference type="STRING" id="619805.SAMN05660477_01825"/>
<evidence type="ECO:0000313" key="1">
    <source>
        <dbReference type="EMBL" id="SKB91561.1"/>
    </source>
</evidence>
<dbReference type="EMBL" id="FUYZ01000005">
    <property type="protein sequence ID" value="SKB91561.1"/>
    <property type="molecule type" value="Genomic_DNA"/>
</dbReference>
<gene>
    <name evidence="1" type="ORF">SAMN05660477_01825</name>
</gene>
<dbReference type="InterPro" id="IPR011486">
    <property type="entry name" value="BBP2"/>
</dbReference>
<reference evidence="1 2" key="1">
    <citation type="submission" date="2017-02" db="EMBL/GenBank/DDBJ databases">
        <authorList>
            <person name="Peterson S.W."/>
        </authorList>
    </citation>
    <scope>NUCLEOTIDE SEQUENCE [LARGE SCALE GENOMIC DNA]</scope>
    <source>
        <strain evidence="1 2">DSM 22323</strain>
    </source>
</reference>
<protein>
    <submittedName>
        <fullName evidence="1">Putative beta-barrel porin-2, OmpL-like. bbp2</fullName>
    </submittedName>
</protein>
<organism evidence="1 2">
    <name type="scientific">Soonwooa buanensis</name>
    <dbReference type="NCBI Taxonomy" id="619805"/>
    <lineage>
        <taxon>Bacteria</taxon>
        <taxon>Pseudomonadati</taxon>
        <taxon>Bacteroidota</taxon>
        <taxon>Flavobacteriia</taxon>
        <taxon>Flavobacteriales</taxon>
        <taxon>Weeksellaceae</taxon>
        <taxon>Chryseobacterium group</taxon>
        <taxon>Soonwooa</taxon>
    </lineage>
</organism>
<proteinExistence type="predicted"/>
<keyword evidence="2" id="KW-1185">Reference proteome</keyword>
<dbReference type="AlphaFoldDB" id="A0A1T5F5Z4"/>